<organism evidence="2 3">
    <name type="scientific">Plenodomus tracheiphilus IPT5</name>
    <dbReference type="NCBI Taxonomy" id="1408161"/>
    <lineage>
        <taxon>Eukaryota</taxon>
        <taxon>Fungi</taxon>
        <taxon>Dikarya</taxon>
        <taxon>Ascomycota</taxon>
        <taxon>Pezizomycotina</taxon>
        <taxon>Dothideomycetes</taxon>
        <taxon>Pleosporomycetidae</taxon>
        <taxon>Pleosporales</taxon>
        <taxon>Pleosporineae</taxon>
        <taxon>Leptosphaeriaceae</taxon>
        <taxon>Plenodomus</taxon>
    </lineage>
</organism>
<protein>
    <submittedName>
        <fullName evidence="2">Uncharacterized protein</fullName>
    </submittedName>
</protein>
<gene>
    <name evidence="2" type="ORF">T440DRAFT_38885</name>
</gene>
<accession>A0A6A7BBZ1</accession>
<dbReference type="EMBL" id="MU006299">
    <property type="protein sequence ID" value="KAF2852267.1"/>
    <property type="molecule type" value="Genomic_DNA"/>
</dbReference>
<feature type="coiled-coil region" evidence="1">
    <location>
        <begin position="278"/>
        <end position="316"/>
    </location>
</feature>
<keyword evidence="1" id="KW-0175">Coiled coil</keyword>
<name>A0A6A7BBZ1_9PLEO</name>
<evidence type="ECO:0000313" key="3">
    <source>
        <dbReference type="Proteomes" id="UP000799423"/>
    </source>
</evidence>
<feature type="coiled-coil region" evidence="1">
    <location>
        <begin position="146"/>
        <end position="182"/>
    </location>
</feature>
<dbReference type="AlphaFoldDB" id="A0A6A7BBZ1"/>
<dbReference type="Proteomes" id="UP000799423">
    <property type="component" value="Unassembled WGS sequence"/>
</dbReference>
<evidence type="ECO:0000313" key="2">
    <source>
        <dbReference type="EMBL" id="KAF2852267.1"/>
    </source>
</evidence>
<evidence type="ECO:0000256" key="1">
    <source>
        <dbReference type="SAM" id="Coils"/>
    </source>
</evidence>
<dbReference type="OrthoDB" id="10597925at2759"/>
<proteinExistence type="predicted"/>
<keyword evidence="3" id="KW-1185">Reference proteome</keyword>
<sequence>MATAPPKAFMEQFCDVMQIQKAELSSIKDLTSCMAGVESLARCRGASIERLAQARFAEMEALKKKHAAAIDKIQRAHSRDIAFKLKIQDKLQMKVTTLDRNLTIYKEESMRLHNIELDSKRDVEEFTSYITYLDHEYNLQMTKERNRILKMEAKQKAMEMEAKQNETEMEAMRMAMREQQAKGSLPSYMKNAIVAFFDSDVSRHEEFVSMAGDMKIKTMGLCVEHAKDFQKKINNRRCLLDKRCDMLRSKAMVVDSPFDPSSVISQLENSSMAAIKDIDEMDIELKEAAEAMTKAMVQIQDRLDEVEKNDLDKEKERLRKMVTLAAVLGLSSEWRYRIDDKDYGDDD</sequence>
<reference evidence="2" key="1">
    <citation type="submission" date="2020-01" db="EMBL/GenBank/DDBJ databases">
        <authorList>
            <consortium name="DOE Joint Genome Institute"/>
            <person name="Haridas S."/>
            <person name="Albert R."/>
            <person name="Binder M."/>
            <person name="Bloem J."/>
            <person name="Labutti K."/>
            <person name="Salamov A."/>
            <person name="Andreopoulos B."/>
            <person name="Baker S.E."/>
            <person name="Barry K."/>
            <person name="Bills G."/>
            <person name="Bluhm B.H."/>
            <person name="Cannon C."/>
            <person name="Castanera R."/>
            <person name="Culley D.E."/>
            <person name="Daum C."/>
            <person name="Ezra D."/>
            <person name="Gonzalez J.B."/>
            <person name="Henrissat B."/>
            <person name="Kuo A."/>
            <person name="Liang C."/>
            <person name="Lipzen A."/>
            <person name="Lutzoni F."/>
            <person name="Magnuson J."/>
            <person name="Mondo S."/>
            <person name="Nolan M."/>
            <person name="Ohm R."/>
            <person name="Pangilinan J."/>
            <person name="Park H.-J."/>
            <person name="Ramirez L."/>
            <person name="Alfaro M."/>
            <person name="Sun H."/>
            <person name="Tritt A."/>
            <person name="Yoshinaga Y."/>
            <person name="Zwiers L.-H."/>
            <person name="Turgeon B.G."/>
            <person name="Goodwin S.B."/>
            <person name="Spatafora J.W."/>
            <person name="Crous P.W."/>
            <person name="Grigoriev I.V."/>
        </authorList>
    </citation>
    <scope>NUCLEOTIDE SEQUENCE</scope>
    <source>
        <strain evidence="2">IPT5</strain>
    </source>
</reference>